<reference evidence="7 8" key="1">
    <citation type="journal article" date="2016" name="Proc. Natl. Acad. Sci. U.S.A.">
        <title>Comparative genomics of biotechnologically important yeasts.</title>
        <authorList>
            <person name="Riley R."/>
            <person name="Haridas S."/>
            <person name="Wolfe K.H."/>
            <person name="Lopes M.R."/>
            <person name="Hittinger C.T."/>
            <person name="Goeker M."/>
            <person name="Salamov A.A."/>
            <person name="Wisecaver J.H."/>
            <person name="Long T.M."/>
            <person name="Calvey C.H."/>
            <person name="Aerts A.L."/>
            <person name="Barry K.W."/>
            <person name="Choi C."/>
            <person name="Clum A."/>
            <person name="Coughlan A.Y."/>
            <person name="Deshpande S."/>
            <person name="Douglass A.P."/>
            <person name="Hanson S.J."/>
            <person name="Klenk H.-P."/>
            <person name="LaButti K.M."/>
            <person name="Lapidus A."/>
            <person name="Lindquist E.A."/>
            <person name="Lipzen A.M."/>
            <person name="Meier-Kolthoff J.P."/>
            <person name="Ohm R.A."/>
            <person name="Otillar R.P."/>
            <person name="Pangilinan J.L."/>
            <person name="Peng Y."/>
            <person name="Rokas A."/>
            <person name="Rosa C.A."/>
            <person name="Scheuner C."/>
            <person name="Sibirny A.A."/>
            <person name="Slot J.C."/>
            <person name="Stielow J.B."/>
            <person name="Sun H."/>
            <person name="Kurtzman C.P."/>
            <person name="Blackwell M."/>
            <person name="Grigoriev I.V."/>
            <person name="Jeffries T.W."/>
        </authorList>
    </citation>
    <scope>NUCLEOTIDE SEQUENCE [LARGE SCALE GENOMIC DNA]</scope>
    <source>
        <strain evidence="7 8">DSM 6958</strain>
    </source>
</reference>
<dbReference type="InterPro" id="IPR011701">
    <property type="entry name" value="MFS"/>
</dbReference>
<dbReference type="PANTHER" id="PTHR43791:SF1">
    <property type="entry name" value="ALLANTOATE PERMEASE"/>
    <property type="match status" value="1"/>
</dbReference>
<feature type="transmembrane region" description="Helical" evidence="6">
    <location>
        <begin position="173"/>
        <end position="197"/>
    </location>
</feature>
<feature type="transmembrane region" description="Helical" evidence="6">
    <location>
        <begin position="25"/>
        <end position="43"/>
    </location>
</feature>
<name>A0A1E3PRP6_9ASCO</name>
<dbReference type="GO" id="GO:0022857">
    <property type="term" value="F:transmembrane transporter activity"/>
    <property type="evidence" value="ECO:0007669"/>
    <property type="project" value="InterPro"/>
</dbReference>
<feature type="transmembrane region" description="Helical" evidence="6">
    <location>
        <begin position="147"/>
        <end position="167"/>
    </location>
</feature>
<keyword evidence="3 6" id="KW-0812">Transmembrane</keyword>
<dbReference type="OrthoDB" id="6730379at2759"/>
<evidence type="ECO:0008006" key="9">
    <source>
        <dbReference type="Google" id="ProtNLM"/>
    </source>
</evidence>
<keyword evidence="5 6" id="KW-0472">Membrane</keyword>
<comment type="subcellular location">
    <subcellularLocation>
        <location evidence="1">Membrane</location>
        <topology evidence="1">Multi-pass membrane protein</topology>
    </subcellularLocation>
</comment>
<dbReference type="Gene3D" id="1.20.1250.20">
    <property type="entry name" value="MFS general substrate transporter like domains"/>
    <property type="match status" value="1"/>
</dbReference>
<feature type="transmembrane region" description="Helical" evidence="6">
    <location>
        <begin position="63"/>
        <end position="81"/>
    </location>
</feature>
<evidence type="ECO:0000313" key="8">
    <source>
        <dbReference type="Proteomes" id="UP000095009"/>
    </source>
</evidence>
<dbReference type="AlphaFoldDB" id="A0A1E3PRP6"/>
<feature type="transmembrane region" description="Helical" evidence="6">
    <location>
        <begin position="88"/>
        <end position="104"/>
    </location>
</feature>
<keyword evidence="8" id="KW-1185">Reference proteome</keyword>
<dbReference type="PANTHER" id="PTHR43791">
    <property type="entry name" value="PERMEASE-RELATED"/>
    <property type="match status" value="1"/>
</dbReference>
<evidence type="ECO:0000256" key="3">
    <source>
        <dbReference type="ARBA" id="ARBA00022692"/>
    </source>
</evidence>
<organism evidence="7 8">
    <name type="scientific">Nadsonia fulvescens var. elongata DSM 6958</name>
    <dbReference type="NCBI Taxonomy" id="857566"/>
    <lineage>
        <taxon>Eukaryota</taxon>
        <taxon>Fungi</taxon>
        <taxon>Dikarya</taxon>
        <taxon>Ascomycota</taxon>
        <taxon>Saccharomycotina</taxon>
        <taxon>Dipodascomycetes</taxon>
        <taxon>Dipodascales</taxon>
        <taxon>Dipodascales incertae sedis</taxon>
        <taxon>Nadsonia</taxon>
    </lineage>
</organism>
<keyword evidence="2" id="KW-0813">Transport</keyword>
<evidence type="ECO:0000256" key="6">
    <source>
        <dbReference type="SAM" id="Phobius"/>
    </source>
</evidence>
<protein>
    <recommendedName>
        <fullName evidence="9">MFS general substrate transporter</fullName>
    </recommendedName>
</protein>
<feature type="transmembrane region" description="Helical" evidence="6">
    <location>
        <begin position="209"/>
        <end position="229"/>
    </location>
</feature>
<dbReference type="InterPro" id="IPR036259">
    <property type="entry name" value="MFS_trans_sf"/>
</dbReference>
<dbReference type="EMBL" id="KV454406">
    <property type="protein sequence ID" value="ODQ68089.1"/>
    <property type="molecule type" value="Genomic_DNA"/>
</dbReference>
<dbReference type="Proteomes" id="UP000095009">
    <property type="component" value="Unassembled WGS sequence"/>
</dbReference>
<evidence type="ECO:0000256" key="2">
    <source>
        <dbReference type="ARBA" id="ARBA00022448"/>
    </source>
</evidence>
<dbReference type="GO" id="GO:0016020">
    <property type="term" value="C:membrane"/>
    <property type="evidence" value="ECO:0007669"/>
    <property type="project" value="UniProtKB-SubCell"/>
</dbReference>
<dbReference type="STRING" id="857566.A0A1E3PRP6"/>
<feature type="transmembrane region" description="Helical" evidence="6">
    <location>
        <begin position="278"/>
        <end position="304"/>
    </location>
</feature>
<evidence type="ECO:0000313" key="7">
    <source>
        <dbReference type="EMBL" id="ODQ68089.1"/>
    </source>
</evidence>
<proteinExistence type="predicted"/>
<evidence type="ECO:0000256" key="5">
    <source>
        <dbReference type="ARBA" id="ARBA00023136"/>
    </source>
</evidence>
<dbReference type="Pfam" id="PF07690">
    <property type="entry name" value="MFS_1"/>
    <property type="match status" value="1"/>
</dbReference>
<feature type="transmembrane region" description="Helical" evidence="6">
    <location>
        <begin position="110"/>
        <end position="135"/>
    </location>
</feature>
<gene>
    <name evidence="7" type="ORF">NADFUDRAFT_68405</name>
</gene>
<dbReference type="SUPFAM" id="SSF103473">
    <property type="entry name" value="MFS general substrate transporter"/>
    <property type="match status" value="2"/>
</dbReference>
<accession>A0A1E3PRP6</accession>
<evidence type="ECO:0000256" key="1">
    <source>
        <dbReference type="ARBA" id="ARBA00004141"/>
    </source>
</evidence>
<sequence length="322" mass="36784">MNYVPTEHIIIDEATNRRLVRKIDLYLCPVLCMLYYIQFMDKFSNSHASIMGLIPDHGMKDTMYIWTGNFFYMGYLVFVSIGSRLLQSIFVVAWGFIFCIHAVPDNYPDFIVLRTLLGILESAVTPAFVILTFHWYKFEEQFSKTSFWFVFNGLGTILGGSIAYGLYIHGDNYFIFFFLLMGMPFGTVKLVGFISLVYFSKDIKHRLPVAIFTCVLCIIAAAMLAWAPIANARLAGHYLFGIRPVSMTSTVNAIYLMGYCTGNLIGPQTFKQSQAPRYAGAILAMVIYIIVSAICMGLLKFLYWKENNVRDRRRAEMGDYLF</sequence>
<keyword evidence="4 6" id="KW-1133">Transmembrane helix</keyword>
<evidence type="ECO:0000256" key="4">
    <source>
        <dbReference type="ARBA" id="ARBA00022989"/>
    </source>
</evidence>